<dbReference type="PANTHER" id="PTHR43420">
    <property type="entry name" value="ACETYLTRANSFERASE"/>
    <property type="match status" value="1"/>
</dbReference>
<dbReference type="PROSITE" id="PS51186">
    <property type="entry name" value="GNAT"/>
    <property type="match status" value="1"/>
</dbReference>
<dbReference type="SUPFAM" id="SSF55729">
    <property type="entry name" value="Acyl-CoA N-acyltransferases (Nat)"/>
    <property type="match status" value="1"/>
</dbReference>
<dbReference type="InParanoid" id="A0A1Z5KKV5"/>
<dbReference type="EMBL" id="BDSP01000252">
    <property type="protein sequence ID" value="GAX26906.1"/>
    <property type="molecule type" value="Genomic_DNA"/>
</dbReference>
<proteinExistence type="predicted"/>
<organism evidence="4 5">
    <name type="scientific">Fistulifera solaris</name>
    <name type="common">Oleaginous diatom</name>
    <dbReference type="NCBI Taxonomy" id="1519565"/>
    <lineage>
        <taxon>Eukaryota</taxon>
        <taxon>Sar</taxon>
        <taxon>Stramenopiles</taxon>
        <taxon>Ochrophyta</taxon>
        <taxon>Bacillariophyta</taxon>
        <taxon>Bacillariophyceae</taxon>
        <taxon>Bacillariophycidae</taxon>
        <taxon>Naviculales</taxon>
        <taxon>Naviculaceae</taxon>
        <taxon>Fistulifera</taxon>
    </lineage>
</organism>
<dbReference type="GO" id="GO:0016747">
    <property type="term" value="F:acyltransferase activity, transferring groups other than amino-acyl groups"/>
    <property type="evidence" value="ECO:0007669"/>
    <property type="project" value="InterPro"/>
</dbReference>
<evidence type="ECO:0000313" key="5">
    <source>
        <dbReference type="Proteomes" id="UP000198406"/>
    </source>
</evidence>
<evidence type="ECO:0000259" key="3">
    <source>
        <dbReference type="PROSITE" id="PS51186"/>
    </source>
</evidence>
<dbReference type="CDD" id="cd04301">
    <property type="entry name" value="NAT_SF"/>
    <property type="match status" value="1"/>
</dbReference>
<gene>
    <name evidence="4" type="ORF">FisN_9Lh202</name>
</gene>
<dbReference type="OrthoDB" id="47374at2759"/>
<dbReference type="PANTHER" id="PTHR43420:SF47">
    <property type="entry name" value="N-ACETYLTRANSFERASE DOMAIN-CONTAINING PROTEIN"/>
    <property type="match status" value="1"/>
</dbReference>
<dbReference type="AlphaFoldDB" id="A0A1Z5KKV5"/>
<protein>
    <recommendedName>
        <fullName evidence="3">N-acetyltransferase domain-containing protein</fullName>
    </recommendedName>
</protein>
<comment type="caution">
    <text evidence="4">The sequence shown here is derived from an EMBL/GenBank/DDBJ whole genome shotgun (WGS) entry which is preliminary data.</text>
</comment>
<dbReference type="Proteomes" id="UP000198406">
    <property type="component" value="Unassembled WGS sequence"/>
</dbReference>
<evidence type="ECO:0000256" key="2">
    <source>
        <dbReference type="ARBA" id="ARBA00023315"/>
    </source>
</evidence>
<evidence type="ECO:0000256" key="1">
    <source>
        <dbReference type="ARBA" id="ARBA00022679"/>
    </source>
</evidence>
<keyword evidence="5" id="KW-1185">Reference proteome</keyword>
<sequence>MTAEDPVTGEIFGFCEIALLENPLVDGFALAISNLATAPAWRRRGVATRLLQSAQRYARSQWQADALGLYVNQENEAAVKLYEKMGYKKTVTCSSLDCTMWYMVKSLSREDRPAPEIEHVSDTYSKCKSN</sequence>
<dbReference type="Pfam" id="PF00583">
    <property type="entry name" value="Acetyltransf_1"/>
    <property type="match status" value="1"/>
</dbReference>
<reference evidence="4 5" key="1">
    <citation type="journal article" date="2015" name="Plant Cell">
        <title>Oil accumulation by the oleaginous diatom Fistulifera solaris as revealed by the genome and transcriptome.</title>
        <authorList>
            <person name="Tanaka T."/>
            <person name="Maeda Y."/>
            <person name="Veluchamy A."/>
            <person name="Tanaka M."/>
            <person name="Abida H."/>
            <person name="Marechal E."/>
            <person name="Bowler C."/>
            <person name="Muto M."/>
            <person name="Sunaga Y."/>
            <person name="Tanaka M."/>
            <person name="Yoshino T."/>
            <person name="Taniguchi T."/>
            <person name="Fukuda Y."/>
            <person name="Nemoto M."/>
            <person name="Matsumoto M."/>
            <person name="Wong P.S."/>
            <person name="Aburatani S."/>
            <person name="Fujibuchi W."/>
        </authorList>
    </citation>
    <scope>NUCLEOTIDE SEQUENCE [LARGE SCALE GENOMIC DNA]</scope>
    <source>
        <strain evidence="4 5">JPCC DA0580</strain>
    </source>
</reference>
<name>A0A1Z5KKV5_FISSO</name>
<accession>A0A1Z5KKV5</accession>
<keyword evidence="2" id="KW-0012">Acyltransferase</keyword>
<dbReference type="InterPro" id="IPR050680">
    <property type="entry name" value="YpeA/RimI_acetyltransf"/>
</dbReference>
<feature type="domain" description="N-acetyltransferase" evidence="3">
    <location>
        <begin position="1"/>
        <end position="108"/>
    </location>
</feature>
<evidence type="ECO:0000313" key="4">
    <source>
        <dbReference type="EMBL" id="GAX26906.1"/>
    </source>
</evidence>
<keyword evidence="1" id="KW-0808">Transferase</keyword>
<dbReference type="InterPro" id="IPR016181">
    <property type="entry name" value="Acyl_CoA_acyltransferase"/>
</dbReference>
<dbReference type="InterPro" id="IPR000182">
    <property type="entry name" value="GNAT_dom"/>
</dbReference>
<dbReference type="Gene3D" id="3.40.630.30">
    <property type="match status" value="1"/>
</dbReference>